<feature type="domain" description="ThuA-like" evidence="1">
    <location>
        <begin position="3"/>
        <end position="208"/>
    </location>
</feature>
<keyword evidence="3" id="KW-1185">Reference proteome</keyword>
<organism evidence="2 3">
    <name type="scientific">Microbacterium oryzae</name>
    <dbReference type="NCBI Taxonomy" id="743009"/>
    <lineage>
        <taxon>Bacteria</taxon>
        <taxon>Bacillati</taxon>
        <taxon>Actinomycetota</taxon>
        <taxon>Actinomycetes</taxon>
        <taxon>Micrococcales</taxon>
        <taxon>Microbacteriaceae</taxon>
        <taxon>Microbacterium</taxon>
    </lineage>
</organism>
<dbReference type="Proteomes" id="UP000422989">
    <property type="component" value="Chromosome"/>
</dbReference>
<dbReference type="AlphaFoldDB" id="A0A6I6DSQ7"/>
<name>A0A6I6DSQ7_9MICO</name>
<dbReference type="RefSeq" id="WP_156242486.1">
    <property type="nucleotide sequence ID" value="NZ_BAAAZL010000004.1"/>
</dbReference>
<dbReference type="InterPro" id="IPR029010">
    <property type="entry name" value="ThuA-like"/>
</dbReference>
<gene>
    <name evidence="2" type="ORF">D7D94_10120</name>
</gene>
<proteinExistence type="predicted"/>
<dbReference type="EMBL" id="CP032550">
    <property type="protein sequence ID" value="QGU27982.1"/>
    <property type="molecule type" value="Genomic_DNA"/>
</dbReference>
<protein>
    <submittedName>
        <fullName evidence="2">ThuA domain-containing protein</fullName>
    </submittedName>
</protein>
<accession>A0A6I6DSQ7</accession>
<reference evidence="2 3" key="1">
    <citation type="submission" date="2018-09" db="EMBL/GenBank/DDBJ databases">
        <title>Whole genome sequencing of Microbacterium oryzae strain MB-10T.</title>
        <authorList>
            <person name="Das S.K."/>
        </authorList>
    </citation>
    <scope>NUCLEOTIDE SEQUENCE [LARGE SCALE GENOMIC DNA]</scope>
    <source>
        <strain evidence="2 3">MB-10</strain>
    </source>
</reference>
<dbReference type="SUPFAM" id="SSF52317">
    <property type="entry name" value="Class I glutamine amidotransferase-like"/>
    <property type="match status" value="1"/>
</dbReference>
<dbReference type="Pfam" id="PF06283">
    <property type="entry name" value="ThuA"/>
    <property type="match status" value="1"/>
</dbReference>
<evidence type="ECO:0000313" key="3">
    <source>
        <dbReference type="Proteomes" id="UP000422989"/>
    </source>
</evidence>
<evidence type="ECO:0000259" key="1">
    <source>
        <dbReference type="Pfam" id="PF06283"/>
    </source>
</evidence>
<sequence length="217" mass="23630">MRALIATGTGRYADPWHPYAKTSPLIAEVLTEAGFHVGIDHDVDHAMTRLEGVDLLVVNAGDPWRSETTEPLDPASLAGFRTALARGIGVIGVHAALSSLRDYPDWPVAIGGMWVPSLSWHPPLDTVHVTGGALPDGARIDDFDVVDERYSRLQAFGERMVVAEHETEGERMPTAWVREHGTARVAVDALGHDERSWASDGHRALFTQLAGWVTSRA</sequence>
<dbReference type="InterPro" id="IPR029062">
    <property type="entry name" value="Class_I_gatase-like"/>
</dbReference>
<evidence type="ECO:0000313" key="2">
    <source>
        <dbReference type="EMBL" id="QGU27982.1"/>
    </source>
</evidence>
<dbReference type="Gene3D" id="3.40.50.880">
    <property type="match status" value="1"/>
</dbReference>
<dbReference type="KEGG" id="moj:D7D94_10120"/>
<dbReference type="OrthoDB" id="3350268at2"/>